<organism evidence="2 3">
    <name type="scientific">Salipaludibacillus neizhouensis</name>
    <dbReference type="NCBI Taxonomy" id="885475"/>
    <lineage>
        <taxon>Bacteria</taxon>
        <taxon>Bacillati</taxon>
        <taxon>Bacillota</taxon>
        <taxon>Bacilli</taxon>
        <taxon>Bacillales</taxon>
        <taxon>Bacillaceae</taxon>
    </lineage>
</organism>
<proteinExistence type="predicted"/>
<name>A0A3A9K8Q8_9BACI</name>
<dbReference type="Proteomes" id="UP000281498">
    <property type="component" value="Unassembled WGS sequence"/>
</dbReference>
<accession>A0A3A9K8Q8</accession>
<evidence type="ECO:0000313" key="2">
    <source>
        <dbReference type="EMBL" id="RKL66771.1"/>
    </source>
</evidence>
<evidence type="ECO:0000313" key="3">
    <source>
        <dbReference type="Proteomes" id="UP000281498"/>
    </source>
</evidence>
<dbReference type="OrthoDB" id="2989832at2"/>
<dbReference type="RefSeq" id="WP_110934809.1">
    <property type="nucleotide sequence ID" value="NZ_KZ614146.1"/>
</dbReference>
<evidence type="ECO:0000259" key="1">
    <source>
        <dbReference type="Pfam" id="PF03413"/>
    </source>
</evidence>
<dbReference type="InterPro" id="IPR025711">
    <property type="entry name" value="PepSY"/>
</dbReference>
<dbReference type="Pfam" id="PF03413">
    <property type="entry name" value="PepSY"/>
    <property type="match status" value="1"/>
</dbReference>
<feature type="domain" description="PepSY" evidence="1">
    <location>
        <begin position="30"/>
        <end position="101"/>
    </location>
</feature>
<gene>
    <name evidence="2" type="ORF">CR203_13100</name>
</gene>
<dbReference type="AlphaFoldDB" id="A0A3A9K8Q8"/>
<comment type="caution">
    <text evidence="2">The sequence shown here is derived from an EMBL/GenBank/DDBJ whole genome shotgun (WGS) entry which is preliminary data.</text>
</comment>
<sequence length="107" mass="11607">MSWKNFAVGIGAGVAVTLLAKNQLDKTEGKLSPEKALKLVKGKATHLGTLEGSWIHMIAEEFEQDKLLYQVYRGGITATDESGKMEAYEFFVDASSGTILALNKQGD</sequence>
<keyword evidence="3" id="KW-1185">Reference proteome</keyword>
<dbReference type="EMBL" id="PDOE01000005">
    <property type="protein sequence ID" value="RKL66771.1"/>
    <property type="molecule type" value="Genomic_DNA"/>
</dbReference>
<protein>
    <recommendedName>
        <fullName evidence="1">PepSY domain-containing protein</fullName>
    </recommendedName>
</protein>
<reference evidence="2 3" key="1">
    <citation type="submission" date="2017-10" db="EMBL/GenBank/DDBJ databases">
        <title>Bacillus sp. nov., a halophilic bacterium isolated from a Keqin Lake.</title>
        <authorList>
            <person name="Wang H."/>
        </authorList>
    </citation>
    <scope>NUCLEOTIDE SEQUENCE [LARGE SCALE GENOMIC DNA]</scope>
    <source>
        <strain evidence="2 3">KCTC 13187</strain>
    </source>
</reference>